<dbReference type="Proteomes" id="UP001217089">
    <property type="component" value="Unassembled WGS sequence"/>
</dbReference>
<accession>A0ABQ9EMQ6</accession>
<dbReference type="PANTHER" id="PTHR22948:SF29">
    <property type="entry name" value="FI02030P-RELATED"/>
    <property type="match status" value="1"/>
</dbReference>
<dbReference type="PANTHER" id="PTHR22948">
    <property type="entry name" value="TUDOR DOMAIN CONTAINING PROTEIN"/>
    <property type="match status" value="1"/>
</dbReference>
<dbReference type="SUPFAM" id="SSF63748">
    <property type="entry name" value="Tudor/PWWP/MBT"/>
    <property type="match status" value="1"/>
</dbReference>
<sequence length="254" mass="28798">MGIPLSQTLLEKAEDVEEGAPVLINRKVKRVFSDSSDVMSPVKAVPTQAVKVDETVEEVDSLEVPKLELKMKEKYAVTMSVSVNPGDFWCNLLENSEEHQIYQDLLQERYTDDSDVAPESEVEIGYICVAKFCDDEQYYRVRVVTEKNDCGKLEVLLFDYGNITSVKVSELKKIRAEDLVLPQQGIHCKVAGIAPDSEDDIWDEKSYSRFEELTFTKDLFIVPQKLDHQTYVVDLCENENSIGELLVQGGYAKK</sequence>
<gene>
    <name evidence="2" type="ORF">KUTeg_017104</name>
</gene>
<dbReference type="Pfam" id="PF00567">
    <property type="entry name" value="TUDOR"/>
    <property type="match status" value="1"/>
</dbReference>
<proteinExistence type="predicted"/>
<dbReference type="EMBL" id="JARBDR010000813">
    <property type="protein sequence ID" value="KAJ8306559.1"/>
    <property type="molecule type" value="Genomic_DNA"/>
</dbReference>
<organism evidence="2 3">
    <name type="scientific">Tegillarca granosa</name>
    <name type="common">Malaysian cockle</name>
    <name type="synonym">Anadara granosa</name>
    <dbReference type="NCBI Taxonomy" id="220873"/>
    <lineage>
        <taxon>Eukaryota</taxon>
        <taxon>Metazoa</taxon>
        <taxon>Spiralia</taxon>
        <taxon>Lophotrochozoa</taxon>
        <taxon>Mollusca</taxon>
        <taxon>Bivalvia</taxon>
        <taxon>Autobranchia</taxon>
        <taxon>Pteriomorphia</taxon>
        <taxon>Arcoida</taxon>
        <taxon>Arcoidea</taxon>
        <taxon>Arcidae</taxon>
        <taxon>Tegillarca</taxon>
    </lineage>
</organism>
<dbReference type="Gene3D" id="2.30.30.140">
    <property type="match status" value="1"/>
</dbReference>
<name>A0ABQ9EMQ6_TEGGR</name>
<dbReference type="SMART" id="SM00333">
    <property type="entry name" value="TUDOR"/>
    <property type="match status" value="1"/>
</dbReference>
<evidence type="ECO:0000313" key="3">
    <source>
        <dbReference type="Proteomes" id="UP001217089"/>
    </source>
</evidence>
<dbReference type="InterPro" id="IPR002999">
    <property type="entry name" value="Tudor"/>
</dbReference>
<comment type="caution">
    <text evidence="2">The sequence shown here is derived from an EMBL/GenBank/DDBJ whole genome shotgun (WGS) entry which is preliminary data.</text>
</comment>
<dbReference type="InterPro" id="IPR050621">
    <property type="entry name" value="Tudor_domain_containing"/>
</dbReference>
<evidence type="ECO:0000259" key="1">
    <source>
        <dbReference type="PROSITE" id="PS50304"/>
    </source>
</evidence>
<evidence type="ECO:0000313" key="2">
    <source>
        <dbReference type="EMBL" id="KAJ8306559.1"/>
    </source>
</evidence>
<dbReference type="InterPro" id="IPR035437">
    <property type="entry name" value="SNase_OB-fold_sf"/>
</dbReference>
<dbReference type="Gene3D" id="2.40.50.90">
    <property type="match status" value="1"/>
</dbReference>
<dbReference type="PROSITE" id="PS50304">
    <property type="entry name" value="TUDOR"/>
    <property type="match status" value="1"/>
</dbReference>
<keyword evidence="3" id="KW-1185">Reference proteome</keyword>
<protein>
    <recommendedName>
        <fullName evidence="1">Tudor domain-containing protein</fullName>
    </recommendedName>
</protein>
<feature type="non-terminal residue" evidence="2">
    <location>
        <position position="254"/>
    </location>
</feature>
<feature type="domain" description="Tudor" evidence="1">
    <location>
        <begin position="121"/>
        <end position="181"/>
    </location>
</feature>
<reference evidence="2 3" key="1">
    <citation type="submission" date="2022-12" db="EMBL/GenBank/DDBJ databases">
        <title>Chromosome-level genome of Tegillarca granosa.</title>
        <authorList>
            <person name="Kim J."/>
        </authorList>
    </citation>
    <scope>NUCLEOTIDE SEQUENCE [LARGE SCALE GENOMIC DNA]</scope>
    <source>
        <strain evidence="2">Teg-2019</strain>
        <tissue evidence="2">Adductor muscle</tissue>
    </source>
</reference>